<keyword evidence="1" id="KW-1133">Transmembrane helix</keyword>
<dbReference type="InterPro" id="IPR032816">
    <property type="entry name" value="VTT_dom"/>
</dbReference>
<reference evidence="3 4" key="1">
    <citation type="submission" date="2018-05" db="EMBL/GenBank/DDBJ databases">
        <title>Draft Genome Sequences for a Diverse set of 7 Haemophilus Species.</title>
        <authorList>
            <person name="Nichols M."/>
            <person name="Topaz N."/>
            <person name="Wang X."/>
            <person name="Wang X."/>
            <person name="Boxrud D."/>
        </authorList>
    </citation>
    <scope>NUCLEOTIDE SEQUENCE [LARGE SCALE GENOMIC DNA]</scope>
    <source>
        <strain evidence="3 4">C2002001239</strain>
    </source>
</reference>
<sequence length="165" mass="18517">MTDYLLAFFGFFSSNENQWLFLFLSAFLSATVLPGNSEIVFSALATKSIYAHESFWHAELWLLVLVATVGNSLGSIVTYAMGMLAPKPINSQKRLVKWALEKSEKYGVYVLLLSWLPFVGDILCAIAGWLRFPAVESVVFITIGKFCRYLILLVSLYPLLKYVVG</sequence>
<feature type="transmembrane region" description="Helical" evidence="1">
    <location>
        <begin position="106"/>
        <end position="132"/>
    </location>
</feature>
<dbReference type="Proteomes" id="UP000253872">
    <property type="component" value="Unassembled WGS sequence"/>
</dbReference>
<dbReference type="GO" id="GO:0005886">
    <property type="term" value="C:plasma membrane"/>
    <property type="evidence" value="ECO:0007669"/>
    <property type="project" value="UniProtKB-ARBA"/>
</dbReference>
<comment type="caution">
    <text evidence="3">The sequence shown here is derived from an EMBL/GenBank/DDBJ whole genome shotgun (WGS) entry which is preliminary data.</text>
</comment>
<accession>A0A369YF99</accession>
<dbReference type="STRING" id="1035839.GCA_000238795_00268"/>
<dbReference type="PANTHER" id="PTHR42709">
    <property type="entry name" value="ALKALINE PHOSPHATASE LIKE PROTEIN"/>
    <property type="match status" value="1"/>
</dbReference>
<evidence type="ECO:0000313" key="4">
    <source>
        <dbReference type="Proteomes" id="UP000253872"/>
    </source>
</evidence>
<dbReference type="AlphaFoldDB" id="A0A369YF99"/>
<dbReference type="PANTHER" id="PTHR42709:SF4">
    <property type="entry name" value="INNER MEMBRANE PROTEIN YQAA"/>
    <property type="match status" value="1"/>
</dbReference>
<dbReference type="InterPro" id="IPR051311">
    <property type="entry name" value="DedA_domain"/>
</dbReference>
<protein>
    <submittedName>
        <fullName evidence="3">DedA family protein</fullName>
    </submittedName>
</protein>
<keyword evidence="1" id="KW-0472">Membrane</keyword>
<feature type="transmembrane region" description="Helical" evidence="1">
    <location>
        <begin position="61"/>
        <end position="85"/>
    </location>
</feature>
<feature type="transmembrane region" description="Helical" evidence="1">
    <location>
        <begin position="138"/>
        <end position="160"/>
    </location>
</feature>
<evidence type="ECO:0000256" key="1">
    <source>
        <dbReference type="SAM" id="Phobius"/>
    </source>
</evidence>
<evidence type="ECO:0000313" key="3">
    <source>
        <dbReference type="EMBL" id="RDE69933.1"/>
    </source>
</evidence>
<dbReference type="RefSeq" id="WP_111404270.1">
    <property type="nucleotide sequence ID" value="NZ_QEPN01000010.1"/>
</dbReference>
<evidence type="ECO:0000259" key="2">
    <source>
        <dbReference type="Pfam" id="PF09335"/>
    </source>
</evidence>
<gene>
    <name evidence="3" type="ORF">DPV93_09825</name>
</gene>
<dbReference type="Pfam" id="PF09335">
    <property type="entry name" value="VTT_dom"/>
    <property type="match status" value="1"/>
</dbReference>
<proteinExistence type="predicted"/>
<organism evidence="3 4">
    <name type="scientific">Haemophilus sputorum</name>
    <dbReference type="NCBI Taxonomy" id="1078480"/>
    <lineage>
        <taxon>Bacteria</taxon>
        <taxon>Pseudomonadati</taxon>
        <taxon>Pseudomonadota</taxon>
        <taxon>Gammaproteobacteria</taxon>
        <taxon>Pasteurellales</taxon>
        <taxon>Pasteurellaceae</taxon>
        <taxon>Haemophilus</taxon>
    </lineage>
</organism>
<feature type="domain" description="VTT" evidence="2">
    <location>
        <begin position="59"/>
        <end position="155"/>
    </location>
</feature>
<dbReference type="EMBL" id="QEPN01000010">
    <property type="protein sequence ID" value="RDE69933.1"/>
    <property type="molecule type" value="Genomic_DNA"/>
</dbReference>
<keyword evidence="1" id="KW-0812">Transmembrane</keyword>
<name>A0A369YF99_9PAST</name>